<dbReference type="AlphaFoldDB" id="A0A1I7WP61"/>
<name>A0A1I7WP61_HETBA</name>
<sequence>MSRAQLYTPDAIAHIFIDDTEGALKYDD</sequence>
<accession>A0A1I7WP61</accession>
<organism evidence="1 2">
    <name type="scientific">Heterorhabditis bacteriophora</name>
    <name type="common">Entomopathogenic nematode worm</name>
    <dbReference type="NCBI Taxonomy" id="37862"/>
    <lineage>
        <taxon>Eukaryota</taxon>
        <taxon>Metazoa</taxon>
        <taxon>Ecdysozoa</taxon>
        <taxon>Nematoda</taxon>
        <taxon>Chromadorea</taxon>
        <taxon>Rhabditida</taxon>
        <taxon>Rhabditina</taxon>
        <taxon>Rhabditomorpha</taxon>
        <taxon>Strongyloidea</taxon>
        <taxon>Heterorhabditidae</taxon>
        <taxon>Heterorhabditis</taxon>
    </lineage>
</organism>
<evidence type="ECO:0000313" key="2">
    <source>
        <dbReference type="WBParaSite" id="Hba_06927"/>
    </source>
</evidence>
<evidence type="ECO:0000313" key="1">
    <source>
        <dbReference type="Proteomes" id="UP000095283"/>
    </source>
</evidence>
<proteinExistence type="predicted"/>
<protein>
    <submittedName>
        <fullName evidence="2">DUF2442 domain-containing protein</fullName>
    </submittedName>
</protein>
<reference evidence="2" key="1">
    <citation type="submission" date="2016-11" db="UniProtKB">
        <authorList>
            <consortium name="WormBaseParasite"/>
        </authorList>
    </citation>
    <scope>IDENTIFICATION</scope>
</reference>
<keyword evidence="1" id="KW-1185">Reference proteome</keyword>
<dbReference type="WBParaSite" id="Hba_06927">
    <property type="protein sequence ID" value="Hba_06927"/>
    <property type="gene ID" value="Hba_06927"/>
</dbReference>
<dbReference type="Proteomes" id="UP000095283">
    <property type="component" value="Unplaced"/>
</dbReference>